<protein>
    <recommendedName>
        <fullName evidence="3">3-hydroxyisobutyrate dehydrogenase</fullName>
        <ecNumber evidence="3">1.1.1.31</ecNumber>
    </recommendedName>
</protein>
<evidence type="ECO:0000259" key="10">
    <source>
        <dbReference type="Pfam" id="PF14833"/>
    </source>
</evidence>
<dbReference type="Pfam" id="PF14833">
    <property type="entry name" value="NAD_binding_11"/>
    <property type="match status" value="1"/>
</dbReference>
<comment type="similarity">
    <text evidence="2">Belongs to the HIBADH-related family. 3-hydroxyisobutyrate dehydrogenase subfamily.</text>
</comment>
<dbReference type="PIRSF" id="PIRSF000103">
    <property type="entry name" value="HIBADH"/>
    <property type="match status" value="1"/>
</dbReference>
<dbReference type="InterPro" id="IPR008927">
    <property type="entry name" value="6-PGluconate_DH-like_C_sf"/>
</dbReference>
<reference evidence="12" key="1">
    <citation type="journal article" date="2016" name="Genome Biol. Evol.">
        <title>Comparative 'omics' of the Fusarium fujikuroi species complex highlights differences in genetic potential and metabolite synthesis.</title>
        <authorList>
            <person name="Niehaus E.-M."/>
            <person name="Muensterkoetter M."/>
            <person name="Proctor R.H."/>
            <person name="Brown D.W."/>
            <person name="Sharon A."/>
            <person name="Idan Y."/>
            <person name="Oren-Young L."/>
            <person name="Sieber C.M."/>
            <person name="Novak O."/>
            <person name="Pencik A."/>
            <person name="Tarkowska D."/>
            <person name="Hromadova K."/>
            <person name="Freeman S."/>
            <person name="Maymon M."/>
            <person name="Elazar M."/>
            <person name="Youssef S.A."/>
            <person name="El-Shabrawy E.S.M."/>
            <person name="Shalaby A.B.A."/>
            <person name="Houterman P."/>
            <person name="Brock N.L."/>
            <person name="Burkhardt I."/>
            <person name="Tsavkelova E.A."/>
            <person name="Dickschat J.S."/>
            <person name="Galuszka P."/>
            <person name="Gueldener U."/>
            <person name="Tudzynski B."/>
        </authorList>
    </citation>
    <scope>NUCLEOTIDE SEQUENCE [LARGE SCALE GENOMIC DNA]</scope>
    <source>
        <strain evidence="12">MRC7560</strain>
    </source>
</reference>
<evidence type="ECO:0000256" key="8">
    <source>
        <dbReference type="PIRSR" id="PIRSR000103-1"/>
    </source>
</evidence>
<feature type="active site" evidence="8">
    <location>
        <position position="193"/>
    </location>
</feature>
<dbReference type="PANTHER" id="PTHR22981:SF7">
    <property type="entry name" value="3-HYDROXYISOBUTYRATE DEHYDROGENASE, MITOCHONDRIAL"/>
    <property type="match status" value="1"/>
</dbReference>
<dbReference type="Proteomes" id="UP000184255">
    <property type="component" value="Unassembled WGS sequence"/>
</dbReference>
<dbReference type="GO" id="GO:0008442">
    <property type="term" value="F:3-hydroxyisobutyrate dehydrogenase activity"/>
    <property type="evidence" value="ECO:0007669"/>
    <property type="project" value="UniProtKB-EC"/>
</dbReference>
<dbReference type="VEuPathDB" id="FungiDB:FMAN_16146"/>
<evidence type="ECO:0000313" key="11">
    <source>
        <dbReference type="EMBL" id="CVK96559.1"/>
    </source>
</evidence>
<dbReference type="InterPro" id="IPR036291">
    <property type="entry name" value="NAD(P)-bd_dom_sf"/>
</dbReference>
<proteinExistence type="inferred from homology"/>
<dbReference type="GO" id="GO:0050661">
    <property type="term" value="F:NADP binding"/>
    <property type="evidence" value="ECO:0007669"/>
    <property type="project" value="InterPro"/>
</dbReference>
<dbReference type="SUPFAM" id="SSF51735">
    <property type="entry name" value="NAD(P)-binding Rossmann-fold domains"/>
    <property type="match status" value="1"/>
</dbReference>
<comment type="pathway">
    <text evidence="1">Amino-acid degradation; L-valine degradation.</text>
</comment>
<dbReference type="AlphaFoldDB" id="A0A1L7TF45"/>
<sequence>MADITWGFVGLGNIGYPMAINLRNKMPKRYNLIIHDVNYDAMNRFAEQVNGMSNRNAADIQYSLDLADNARQVAEKSTVLITCLPSPRIVQDVYNSILNHGTLPQLAEKQLFIDCSTIDPASSREIGDMLHKAGYGHFVDAPMSGGVVGARAGTLSFMFGSAESLEEQVKSALLLMGKSARRMGNQGTGVCSKLANNYILSINNIASAEALNMARQWGLDLRSLSDLIKSSTGRCWPMDVNNPAPGVDESAAASNGYAPGGTVNIIKKDLELAMAGAKASGALLPLAEKAHEVYCAVEEAYSGKDLSVVYQWLQNQA</sequence>
<comment type="catalytic activity">
    <reaction evidence="7">
        <text>3-hydroxy-2-methylpropanoate + NAD(+) = 2-methyl-3-oxopropanoate + NADH + H(+)</text>
        <dbReference type="Rhea" id="RHEA:17681"/>
        <dbReference type="ChEBI" id="CHEBI:11805"/>
        <dbReference type="ChEBI" id="CHEBI:15378"/>
        <dbReference type="ChEBI" id="CHEBI:57540"/>
        <dbReference type="ChEBI" id="CHEBI:57700"/>
        <dbReference type="ChEBI" id="CHEBI:57945"/>
        <dbReference type="EC" id="1.1.1.31"/>
    </reaction>
</comment>
<dbReference type="GO" id="GO:0051287">
    <property type="term" value="F:NAD binding"/>
    <property type="evidence" value="ECO:0007669"/>
    <property type="project" value="InterPro"/>
</dbReference>
<feature type="domain" description="3-hydroxyisobutyrate dehydrogenase-like NAD-binding" evidence="10">
    <location>
        <begin position="187"/>
        <end position="312"/>
    </location>
</feature>
<dbReference type="GeneID" id="65094938"/>
<evidence type="ECO:0000259" key="9">
    <source>
        <dbReference type="Pfam" id="PF03446"/>
    </source>
</evidence>
<keyword evidence="6" id="KW-0520">NAD</keyword>
<dbReference type="FunFam" id="1.10.1040.10:FF:000006">
    <property type="entry name" value="3-hydroxyisobutyrate dehydrogenase"/>
    <property type="match status" value="1"/>
</dbReference>
<evidence type="ECO:0000256" key="7">
    <source>
        <dbReference type="ARBA" id="ARBA00049197"/>
    </source>
</evidence>
<evidence type="ECO:0000256" key="1">
    <source>
        <dbReference type="ARBA" id="ARBA00005109"/>
    </source>
</evidence>
<dbReference type="PANTHER" id="PTHR22981">
    <property type="entry name" value="3-HYDROXYISOBUTYRATE DEHYDROGENASE-RELATED"/>
    <property type="match status" value="1"/>
</dbReference>
<comment type="caution">
    <text evidence="11">The sequence shown here is derived from an EMBL/GenBank/DDBJ whole genome shotgun (WGS) entry which is preliminary data.</text>
</comment>
<dbReference type="InterPro" id="IPR013328">
    <property type="entry name" value="6PGD_dom2"/>
</dbReference>
<dbReference type="Gene3D" id="1.10.1040.10">
    <property type="entry name" value="N-(1-d-carboxylethyl)-l-norvaline Dehydrogenase, domain 2"/>
    <property type="match status" value="1"/>
</dbReference>
<evidence type="ECO:0000256" key="3">
    <source>
        <dbReference type="ARBA" id="ARBA00012991"/>
    </source>
</evidence>
<evidence type="ECO:0000313" key="12">
    <source>
        <dbReference type="Proteomes" id="UP000184255"/>
    </source>
</evidence>
<dbReference type="RefSeq" id="XP_041683993.1">
    <property type="nucleotide sequence ID" value="XM_041833651.1"/>
</dbReference>
<evidence type="ECO:0000256" key="4">
    <source>
        <dbReference type="ARBA" id="ARBA00022456"/>
    </source>
</evidence>
<gene>
    <name evidence="11" type="ORF">FMAN_16146</name>
</gene>
<dbReference type="GO" id="GO:0006574">
    <property type="term" value="P:L-valine catabolic process"/>
    <property type="evidence" value="ECO:0007669"/>
    <property type="project" value="TreeGrafter"/>
</dbReference>
<name>A0A1L7TF45_FUSMA</name>
<dbReference type="Gene3D" id="3.40.50.720">
    <property type="entry name" value="NAD(P)-binding Rossmann-like Domain"/>
    <property type="match status" value="1"/>
</dbReference>
<dbReference type="InterPro" id="IPR006115">
    <property type="entry name" value="6PGDH_NADP-bd"/>
</dbReference>
<evidence type="ECO:0000256" key="6">
    <source>
        <dbReference type="ARBA" id="ARBA00023027"/>
    </source>
</evidence>
<dbReference type="InterPro" id="IPR029154">
    <property type="entry name" value="HIBADH-like_NADP-bd"/>
</dbReference>
<accession>A0A1L7TF45</accession>
<keyword evidence="4" id="KW-0101">Branched-chain amino acid catabolism</keyword>
<dbReference type="EC" id="1.1.1.31" evidence="3"/>
<keyword evidence="12" id="KW-1185">Reference proteome</keyword>
<feature type="domain" description="6-phosphogluconate dehydrogenase NADP-binding" evidence="9">
    <location>
        <begin position="7"/>
        <end position="181"/>
    </location>
</feature>
<dbReference type="GO" id="GO:0005739">
    <property type="term" value="C:mitochondrion"/>
    <property type="evidence" value="ECO:0007669"/>
    <property type="project" value="TreeGrafter"/>
</dbReference>
<dbReference type="SUPFAM" id="SSF48179">
    <property type="entry name" value="6-phosphogluconate dehydrogenase C-terminal domain-like"/>
    <property type="match status" value="1"/>
</dbReference>
<evidence type="ECO:0000256" key="5">
    <source>
        <dbReference type="ARBA" id="ARBA00023002"/>
    </source>
</evidence>
<dbReference type="InterPro" id="IPR015815">
    <property type="entry name" value="HIBADH-related"/>
</dbReference>
<evidence type="ECO:0000256" key="2">
    <source>
        <dbReference type="ARBA" id="ARBA00006013"/>
    </source>
</evidence>
<organism evidence="11 12">
    <name type="scientific">Fusarium mangiferae</name>
    <name type="common">Mango malformation disease fungus</name>
    <dbReference type="NCBI Taxonomy" id="192010"/>
    <lineage>
        <taxon>Eukaryota</taxon>
        <taxon>Fungi</taxon>
        <taxon>Dikarya</taxon>
        <taxon>Ascomycota</taxon>
        <taxon>Pezizomycotina</taxon>
        <taxon>Sordariomycetes</taxon>
        <taxon>Hypocreomycetidae</taxon>
        <taxon>Hypocreales</taxon>
        <taxon>Nectriaceae</taxon>
        <taxon>Fusarium</taxon>
        <taxon>Fusarium fujikuroi species complex</taxon>
    </lineage>
</organism>
<keyword evidence="5" id="KW-0560">Oxidoreductase</keyword>
<dbReference type="Pfam" id="PF03446">
    <property type="entry name" value="NAD_binding_2"/>
    <property type="match status" value="1"/>
</dbReference>
<dbReference type="EMBL" id="FCQH01000008">
    <property type="protein sequence ID" value="CVK96559.1"/>
    <property type="molecule type" value="Genomic_DNA"/>
</dbReference>